<evidence type="ECO:0000256" key="1">
    <source>
        <dbReference type="SAM" id="Phobius"/>
    </source>
</evidence>
<sequence>GIVEYIMMNQRTIRSLRALARTQPGSSGVEAITLPISGLKQLTYSGIPIYRNDWIPTNQTAGSLTNTTTVLCGTLDDGSRLHGIAGLTSEENAGIDIEYVGVHQQRDEKIWRVKWYCGLALFSALGIAGMTGVTN</sequence>
<protein>
    <submittedName>
        <fullName evidence="2">Uncharacterized protein</fullName>
    </submittedName>
</protein>
<organism evidence="2">
    <name type="scientific">marine sediment metagenome</name>
    <dbReference type="NCBI Taxonomy" id="412755"/>
    <lineage>
        <taxon>unclassified sequences</taxon>
        <taxon>metagenomes</taxon>
        <taxon>ecological metagenomes</taxon>
    </lineage>
</organism>
<gene>
    <name evidence="2" type="ORF">S01H1_24693</name>
</gene>
<dbReference type="SUPFAM" id="SSF56563">
    <property type="entry name" value="Major capsid protein gp5"/>
    <property type="match status" value="1"/>
</dbReference>
<accession>X0VAC7</accession>
<comment type="caution">
    <text evidence="2">The sequence shown here is derived from an EMBL/GenBank/DDBJ whole genome shotgun (WGS) entry which is preliminary data.</text>
</comment>
<keyword evidence="1" id="KW-1133">Transmembrane helix</keyword>
<dbReference type="AlphaFoldDB" id="X0VAC7"/>
<keyword evidence="1" id="KW-0472">Membrane</keyword>
<keyword evidence="1" id="KW-0812">Transmembrane</keyword>
<feature type="transmembrane region" description="Helical" evidence="1">
    <location>
        <begin position="113"/>
        <end position="133"/>
    </location>
</feature>
<proteinExistence type="predicted"/>
<feature type="non-terminal residue" evidence="2">
    <location>
        <position position="1"/>
    </location>
</feature>
<evidence type="ECO:0000313" key="2">
    <source>
        <dbReference type="EMBL" id="GAF97545.1"/>
    </source>
</evidence>
<reference evidence="2" key="1">
    <citation type="journal article" date="2014" name="Front. Microbiol.">
        <title>High frequency of phylogenetically diverse reductive dehalogenase-homologous genes in deep subseafloor sedimentary metagenomes.</title>
        <authorList>
            <person name="Kawai M."/>
            <person name="Futagami T."/>
            <person name="Toyoda A."/>
            <person name="Takaki Y."/>
            <person name="Nishi S."/>
            <person name="Hori S."/>
            <person name="Arai W."/>
            <person name="Tsubouchi T."/>
            <person name="Morono Y."/>
            <person name="Uchiyama I."/>
            <person name="Ito T."/>
            <person name="Fujiyama A."/>
            <person name="Inagaki F."/>
            <person name="Takami H."/>
        </authorList>
    </citation>
    <scope>NUCLEOTIDE SEQUENCE</scope>
    <source>
        <strain evidence="2">Expedition CK06-06</strain>
    </source>
</reference>
<name>X0VAC7_9ZZZZ</name>
<dbReference type="EMBL" id="BARS01014858">
    <property type="protein sequence ID" value="GAF97545.1"/>
    <property type="molecule type" value="Genomic_DNA"/>
</dbReference>